<comment type="caution">
    <text evidence="4">The sequence shown here is derived from an EMBL/GenBank/DDBJ whole genome shotgun (WGS) entry which is preliminary data.</text>
</comment>
<sequence>MDSLSSDHKEKVDEFKSITGSSTDSENDDKIIEFLTVHDFDLNNAISTYFDSGFDSIGNSSAINQHDEIDNQVTHRHSHHHQNETPDVSLDQSGPVNLQHQMFFDSLLPKLPKAPVISNGWQLEVGIHTSILDEKIRQEREKTETTKEDVYETTESIHSEIEDTKKSPLSSLWIILLIIPKTLLHVILSALKFVFGWRVFKGPEERLPQLFNYEKFIPNYKFLPELKPSKEETNNDVNLINKFNFREDQFNETHSFCQKEYRWLLVVLVNDSSTTKNFIESLVNHKHFDKLFNKSNGLFKETEIFVNNIERSPEAFEIAQTYKVKRLPYVMLVGNVSASPDIMPSMSIVYKSNIAKPFITEEELPNTTNKILKNIGKLLERFNPQLVSARFDKQEMEISRQIRQEQDDAYLRSLQQDKIKKEMRLQEENAQKLAEQKSQLRQYYLLKLISTKYIEQNVLDQDVDAKCKIALKLPNGKRIVELFNGEITLLEFYMFIELKLFIEQEELDTDQVDDLIEKLDIDDNVKNSIQDLSDYHNSYPFKFEVIQPYPKKVIHLDVDMDQSIKDISEFSKGANFLIEFIDDDEEEEEEEEE</sequence>
<dbReference type="GO" id="GO:0036503">
    <property type="term" value="P:ERAD pathway"/>
    <property type="evidence" value="ECO:0007669"/>
    <property type="project" value="TreeGrafter"/>
</dbReference>
<dbReference type="GO" id="GO:0005783">
    <property type="term" value="C:endoplasmic reticulum"/>
    <property type="evidence" value="ECO:0007669"/>
    <property type="project" value="TreeGrafter"/>
</dbReference>
<dbReference type="PANTHER" id="PTHR23322">
    <property type="entry name" value="FAS-ASSOCIATED PROTEIN"/>
    <property type="match status" value="1"/>
</dbReference>
<keyword evidence="1" id="KW-0175">Coiled coil</keyword>
<dbReference type="GO" id="GO:0043130">
    <property type="term" value="F:ubiquitin binding"/>
    <property type="evidence" value="ECO:0007669"/>
    <property type="project" value="TreeGrafter"/>
</dbReference>
<feature type="region of interest" description="Disordered" evidence="2">
    <location>
        <begin position="1"/>
        <end position="26"/>
    </location>
</feature>
<feature type="region of interest" description="Disordered" evidence="2">
    <location>
        <begin position="72"/>
        <end position="91"/>
    </location>
</feature>
<dbReference type="InterPro" id="IPR001012">
    <property type="entry name" value="UBX_dom"/>
</dbReference>
<organism evidence="4 5">
    <name type="scientific">Candida albicans</name>
    <name type="common">Yeast</name>
    <dbReference type="NCBI Taxonomy" id="5476"/>
    <lineage>
        <taxon>Eukaryota</taxon>
        <taxon>Fungi</taxon>
        <taxon>Dikarya</taxon>
        <taxon>Ascomycota</taxon>
        <taxon>Saccharomycotina</taxon>
        <taxon>Pichiomycetes</taxon>
        <taxon>Debaryomycetaceae</taxon>
        <taxon>Candida/Lodderomyces clade</taxon>
        <taxon>Candida</taxon>
    </lineage>
</organism>
<dbReference type="Gene3D" id="3.10.20.90">
    <property type="entry name" value="Phosphatidylinositol 3-kinase Catalytic Subunit, Chain A, domain 1"/>
    <property type="match status" value="1"/>
</dbReference>
<evidence type="ECO:0000256" key="2">
    <source>
        <dbReference type="SAM" id="MobiDB-lite"/>
    </source>
</evidence>
<dbReference type="Gene3D" id="1.10.8.10">
    <property type="entry name" value="DNA helicase RuvA subunit, C-terminal domain"/>
    <property type="match status" value="1"/>
</dbReference>
<dbReference type="SUPFAM" id="SSF54236">
    <property type="entry name" value="Ubiquitin-like"/>
    <property type="match status" value="1"/>
</dbReference>
<feature type="compositionally biased region" description="Basic and acidic residues" evidence="2">
    <location>
        <begin position="1"/>
        <end position="16"/>
    </location>
</feature>
<dbReference type="EMBL" id="JABWAD010000016">
    <property type="protein sequence ID" value="KAF6071690.1"/>
    <property type="molecule type" value="Genomic_DNA"/>
</dbReference>
<dbReference type="AlphaFoldDB" id="A0A8H6C2Q2"/>
<dbReference type="InterPro" id="IPR029071">
    <property type="entry name" value="Ubiquitin-like_domsf"/>
</dbReference>
<gene>
    <name evidence="4" type="ORF">FOB64_001396</name>
</gene>
<evidence type="ECO:0000259" key="3">
    <source>
        <dbReference type="PROSITE" id="PS50033"/>
    </source>
</evidence>
<feature type="domain" description="UBX" evidence="3">
    <location>
        <begin position="462"/>
        <end position="577"/>
    </location>
</feature>
<accession>A0A8H6C2Q2</accession>
<reference evidence="4 5" key="1">
    <citation type="submission" date="2020-03" db="EMBL/GenBank/DDBJ databases">
        <title>FDA dAtabase for Regulatory Grade micrObial Sequences (FDA-ARGOS): Supporting development and validation of Infectious Disease Dx tests.</title>
        <authorList>
            <person name="Campos J."/>
            <person name="Goldberg B."/>
            <person name="Tallon L."/>
            <person name="Sadzewicz L."/>
            <person name="Vavikolanu K."/>
            <person name="Mehta A."/>
            <person name="Aluvathingal J."/>
            <person name="Nadendla S."/>
            <person name="Nandy P."/>
            <person name="Geyer C."/>
            <person name="Yan Y."/>
            <person name="Sichtig H."/>
        </authorList>
    </citation>
    <scope>NUCLEOTIDE SEQUENCE [LARGE SCALE GENOMIC DNA]</scope>
    <source>
        <strain evidence="4 5">FDAARGOS_656</strain>
    </source>
</reference>
<dbReference type="SMART" id="SM00166">
    <property type="entry name" value="UBX"/>
    <property type="match status" value="1"/>
</dbReference>
<dbReference type="PROSITE" id="PS50033">
    <property type="entry name" value="UBX"/>
    <property type="match status" value="1"/>
</dbReference>
<proteinExistence type="predicted"/>
<protein>
    <submittedName>
        <fullName evidence="4">UBA-like domain family protein</fullName>
    </submittedName>
</protein>
<dbReference type="PANTHER" id="PTHR23322:SF1">
    <property type="entry name" value="FAS-ASSOCIATED FACTOR 2"/>
    <property type="match status" value="1"/>
</dbReference>
<dbReference type="Pfam" id="PF14555">
    <property type="entry name" value="UBA_4"/>
    <property type="match status" value="1"/>
</dbReference>
<feature type="coiled-coil region" evidence="1">
    <location>
        <begin position="411"/>
        <end position="443"/>
    </location>
</feature>
<evidence type="ECO:0000256" key="1">
    <source>
        <dbReference type="SAM" id="Coils"/>
    </source>
</evidence>
<name>A0A8H6C2Q2_CANAX</name>
<dbReference type="InterPro" id="IPR050730">
    <property type="entry name" value="UBX_domain-protein"/>
</dbReference>
<evidence type="ECO:0000313" key="5">
    <source>
        <dbReference type="Proteomes" id="UP000536275"/>
    </source>
</evidence>
<evidence type="ECO:0000313" key="4">
    <source>
        <dbReference type="EMBL" id="KAF6071690.1"/>
    </source>
</evidence>
<dbReference type="Proteomes" id="UP000536275">
    <property type="component" value="Unassembled WGS sequence"/>
</dbReference>
<dbReference type="Pfam" id="PF00789">
    <property type="entry name" value="UBX"/>
    <property type="match status" value="1"/>
</dbReference>